<dbReference type="SUPFAM" id="SSF52540">
    <property type="entry name" value="P-loop containing nucleoside triphosphate hydrolases"/>
    <property type="match status" value="1"/>
</dbReference>
<dbReference type="Pfam" id="PF13558">
    <property type="entry name" value="SbcC_Walker_B"/>
    <property type="match status" value="1"/>
</dbReference>
<organism evidence="2 3">
    <name type="scientific">Methylomonas rivi</name>
    <dbReference type="NCBI Taxonomy" id="2952226"/>
    <lineage>
        <taxon>Bacteria</taxon>
        <taxon>Pseudomonadati</taxon>
        <taxon>Pseudomonadota</taxon>
        <taxon>Gammaproteobacteria</taxon>
        <taxon>Methylococcales</taxon>
        <taxon>Methylococcaceae</taxon>
        <taxon>Methylomonas</taxon>
    </lineage>
</organism>
<feature type="coiled-coil region" evidence="1">
    <location>
        <begin position="525"/>
        <end position="552"/>
    </location>
</feature>
<dbReference type="Gene3D" id="3.40.50.300">
    <property type="entry name" value="P-loop containing nucleotide triphosphate hydrolases"/>
    <property type="match status" value="2"/>
</dbReference>
<proteinExistence type="predicted"/>
<keyword evidence="3" id="KW-1185">Reference proteome</keyword>
<gene>
    <name evidence="2" type="ORF">NP596_15505</name>
</gene>
<keyword evidence="1" id="KW-0175">Coiled coil</keyword>
<reference evidence="2 3" key="1">
    <citation type="submission" date="2022-07" db="EMBL/GenBank/DDBJ databases">
        <title>Methylomonas rivi sp. nov., Methylomonas rosea sp. nov., Methylomonas aureus sp. nov. and Methylomonas subterranea sp. nov., four novel methanotrophs isolated from a freshwater creek and the deep terrestrial subsurface.</title>
        <authorList>
            <person name="Abin C."/>
            <person name="Sankaranarayanan K."/>
            <person name="Garner C."/>
            <person name="Sindelar R."/>
            <person name="Kotary K."/>
            <person name="Garner R."/>
            <person name="Barclay S."/>
            <person name="Lawson P."/>
            <person name="Krumholz L."/>
        </authorList>
    </citation>
    <scope>NUCLEOTIDE SEQUENCE [LARGE SCALE GENOMIC DNA]</scope>
    <source>
        <strain evidence="2 3">WSC-6</strain>
    </source>
</reference>
<dbReference type="Proteomes" id="UP001524586">
    <property type="component" value="Unassembled WGS sequence"/>
</dbReference>
<feature type="coiled-coil region" evidence="1">
    <location>
        <begin position="788"/>
        <end position="815"/>
    </location>
</feature>
<comment type="caution">
    <text evidence="2">The sequence shown here is derived from an EMBL/GenBank/DDBJ whole genome shotgun (WGS) entry which is preliminary data.</text>
</comment>
<evidence type="ECO:0000313" key="2">
    <source>
        <dbReference type="EMBL" id="MCQ8129866.1"/>
    </source>
</evidence>
<dbReference type="PANTHER" id="PTHR32114">
    <property type="entry name" value="ABC TRANSPORTER ABCH.3"/>
    <property type="match status" value="1"/>
</dbReference>
<protein>
    <submittedName>
        <fullName evidence="2">AAA family ATPase</fullName>
    </submittedName>
</protein>
<accession>A0ABT1U884</accession>
<feature type="coiled-coil region" evidence="1">
    <location>
        <begin position="184"/>
        <end position="243"/>
    </location>
</feature>
<feature type="coiled-coil region" evidence="1">
    <location>
        <begin position="297"/>
        <end position="375"/>
    </location>
</feature>
<name>A0ABT1U884_9GAMM</name>
<feature type="coiled-coil region" evidence="1">
    <location>
        <begin position="680"/>
        <end position="721"/>
    </location>
</feature>
<dbReference type="PANTHER" id="PTHR32114:SF2">
    <property type="entry name" value="ABC TRANSPORTER ABCH.3"/>
    <property type="match status" value="1"/>
</dbReference>
<feature type="coiled-coil region" evidence="1">
    <location>
        <begin position="437"/>
        <end position="494"/>
    </location>
</feature>
<dbReference type="RefSeq" id="WP_256616294.1">
    <property type="nucleotide sequence ID" value="NZ_JANIBK010000104.1"/>
</dbReference>
<sequence length="1147" mass="128609">MKILNISFKNINSLEGEGRVYFDQGPIADSGVFAITGPNGSGKSSILDVITLGLYGETFRFDKPASHVMTKQTDECFAQVEFALGEDKYRSTWRAKRSDASEDAITLLPKMTLTRLNGQELLLAETPNQVRHRIAELTGMDFHKFSKSIVLPQGDFAAFLNALDSERMDILEKISGTNLYADYRRQTEDSFKQAQTGLAQLQQDIGSLPLLPPEALEAAAHDLEDFKEQVAEFKQQQTQTQQQLASLHSIAGLADKQQRLQGQQQGLLKKIEAYRRDLQRIADSQPVLQFRTEIALLDSKQALIEQNQATLNSYRQELAMLQNQLAAQTSPLTLPVSEKSLSEQKQTIDALKLSLSELKLELPRQRELAQSIQQQLSANQTGLAEIDLWFQAHQADAGLLDDFPDVVRLRKLRTERIELSGKQKSQAGWSKNITSALKKNKAALRATQEDLSDLKARIEADQQTLQDIALGKSFEQLQELQQEQEARVADLRELVSLASATAKLSDRGLLSWLGIKKRTDAAPNVEELQARLDELNREMAREENIIKVLEQALRNEALIKKMTADRAKLIDGKPCYLCGSTTHPYVVKPPVFTDAKAALVDQRGKIQALKSAIDVAGTQLRAAQKYGSQQSAKQQRLQQMHSQWTALANRLNIMRDGMDMDNLSLQKHLLAQESEELNKVGNLVKQHAQLQRNIAKMTADIAGKQAAQEKLAKTVQELETQWANRPPEFDEIEQRHAACDAEEKALAETLETRLSKLGEKLPGKGKENALFDRLNSRRQDYQVYLLRQEGLQKEIAALSQQLQGCEHKIAHYQAQISSNTESLGQQEHLGLHIAIIEKQKLLVDQEQQLRISQIEYKTVLQTLNDRMAGITTVEEIRDAMHLIAREAEIRQQLDSDKAKLAETELQMQQLAAALDSERAAAAANHLIESELRQALKQITQQLDIAEQEVQNLENKLAKQQHYREKHQTLQERLAAEEQLFNRAQAELKTINDDPAGFRQQIRQLMTDKLLSHTNLVLEKLSGRYYVRSGTSEHGLALEIEDTKQKNARRLPQTLSGGESFVVSLALALALAEIANNGQAIDSLFLDEGFGNLDAESLYLAMSTLETLKTHGKTVGVISHVDGVKKRIKTQIELVKKPNGLSELKLVA</sequence>
<evidence type="ECO:0000313" key="3">
    <source>
        <dbReference type="Proteomes" id="UP001524586"/>
    </source>
</evidence>
<dbReference type="InterPro" id="IPR027417">
    <property type="entry name" value="P-loop_NTPase"/>
</dbReference>
<evidence type="ECO:0000256" key="1">
    <source>
        <dbReference type="SAM" id="Coils"/>
    </source>
</evidence>
<feature type="coiled-coil region" evidence="1">
    <location>
        <begin position="886"/>
        <end position="993"/>
    </location>
</feature>
<dbReference type="EMBL" id="JANIBK010000104">
    <property type="protein sequence ID" value="MCQ8129866.1"/>
    <property type="molecule type" value="Genomic_DNA"/>
</dbReference>